<dbReference type="AlphaFoldDB" id="A0A8X7BTK3"/>
<evidence type="ECO:0000313" key="3">
    <source>
        <dbReference type="Proteomes" id="UP000886998"/>
    </source>
</evidence>
<gene>
    <name evidence="1" type="primary">RF55_26141</name>
    <name evidence="2" type="ORF">TNIN_30951</name>
    <name evidence="1" type="ORF">TNIN_452081</name>
</gene>
<evidence type="ECO:0000313" key="1">
    <source>
        <dbReference type="EMBL" id="GFY43365.1"/>
    </source>
</evidence>
<organism evidence="1 3">
    <name type="scientific">Trichonephila inaurata madagascariensis</name>
    <dbReference type="NCBI Taxonomy" id="2747483"/>
    <lineage>
        <taxon>Eukaryota</taxon>
        <taxon>Metazoa</taxon>
        <taxon>Ecdysozoa</taxon>
        <taxon>Arthropoda</taxon>
        <taxon>Chelicerata</taxon>
        <taxon>Arachnida</taxon>
        <taxon>Araneae</taxon>
        <taxon>Araneomorphae</taxon>
        <taxon>Entelegynae</taxon>
        <taxon>Araneoidea</taxon>
        <taxon>Nephilidae</taxon>
        <taxon>Trichonephila</taxon>
        <taxon>Trichonephila inaurata</taxon>
    </lineage>
</organism>
<name>A0A8X7BTK3_9ARAC</name>
<protein>
    <submittedName>
        <fullName evidence="1">Retrovirus-related pol polyprotein from transposon tnt 1-94</fullName>
    </submittedName>
</protein>
<dbReference type="Proteomes" id="UP000886998">
    <property type="component" value="Unassembled WGS sequence"/>
</dbReference>
<dbReference type="OrthoDB" id="413361at2759"/>
<proteinExistence type="predicted"/>
<sequence length="105" mass="12319">MGPVNEKCEPLLKWPRRSKREVTFPAAIKAELVYYAIYILNRTGKSSIENINSCEFWLKKKLRSKHLRIIGSLCYAHVPAQKTRKMDKDIQGYLEGYNGDERFRI</sequence>
<accession>A0A8X7BTK3</accession>
<evidence type="ECO:0000313" key="2">
    <source>
        <dbReference type="EMBL" id="GFY68040.1"/>
    </source>
</evidence>
<reference evidence="1" key="1">
    <citation type="submission" date="2020-08" db="EMBL/GenBank/DDBJ databases">
        <title>Multicomponent nature underlies the extraordinary mechanical properties of spider dragline silk.</title>
        <authorList>
            <person name="Kono N."/>
            <person name="Nakamura H."/>
            <person name="Mori M."/>
            <person name="Yoshida Y."/>
            <person name="Ohtoshi R."/>
            <person name="Malay A.D."/>
            <person name="Moran D.A.P."/>
            <person name="Tomita M."/>
            <person name="Numata K."/>
            <person name="Arakawa K."/>
        </authorList>
    </citation>
    <scope>NUCLEOTIDE SEQUENCE</scope>
</reference>
<keyword evidence="3" id="KW-1185">Reference proteome</keyword>
<dbReference type="EMBL" id="BMAV01016855">
    <property type="protein sequence ID" value="GFY68040.1"/>
    <property type="molecule type" value="Genomic_DNA"/>
</dbReference>
<comment type="caution">
    <text evidence="1">The sequence shown here is derived from an EMBL/GenBank/DDBJ whole genome shotgun (WGS) entry which is preliminary data.</text>
</comment>
<dbReference type="EMBL" id="BMAV01003631">
    <property type="protein sequence ID" value="GFY43365.1"/>
    <property type="molecule type" value="Genomic_DNA"/>
</dbReference>